<dbReference type="OrthoDB" id="3471612at2"/>
<keyword evidence="4" id="KW-1185">Reference proteome</keyword>
<evidence type="ECO:0000313" key="4">
    <source>
        <dbReference type="Proteomes" id="UP000238312"/>
    </source>
</evidence>
<accession>A0A2T0LVY7</accession>
<comment type="caution">
    <text evidence="3">The sequence shown here is derived from an EMBL/GenBank/DDBJ whole genome shotgun (WGS) entry which is preliminary data.</text>
</comment>
<dbReference type="RefSeq" id="WP_106252968.1">
    <property type="nucleotide sequence ID" value="NZ_PVNG01000041.1"/>
</dbReference>
<evidence type="ECO:0000256" key="2">
    <source>
        <dbReference type="SAM" id="Phobius"/>
    </source>
</evidence>
<evidence type="ECO:0000256" key="1">
    <source>
        <dbReference type="SAM" id="MobiDB-lite"/>
    </source>
</evidence>
<feature type="transmembrane region" description="Helical" evidence="2">
    <location>
        <begin position="42"/>
        <end position="61"/>
    </location>
</feature>
<feature type="region of interest" description="Disordered" evidence="1">
    <location>
        <begin position="283"/>
        <end position="304"/>
    </location>
</feature>
<keyword evidence="2" id="KW-0812">Transmembrane</keyword>
<organism evidence="3 4">
    <name type="scientific">Nonomuraea fuscirosea</name>
    <dbReference type="NCBI Taxonomy" id="1291556"/>
    <lineage>
        <taxon>Bacteria</taxon>
        <taxon>Bacillati</taxon>
        <taxon>Actinomycetota</taxon>
        <taxon>Actinomycetes</taxon>
        <taxon>Streptosporangiales</taxon>
        <taxon>Streptosporangiaceae</taxon>
        <taxon>Nonomuraea</taxon>
    </lineage>
</organism>
<dbReference type="AlphaFoldDB" id="A0A2T0LVY7"/>
<keyword evidence="2" id="KW-1133">Transmembrane helix</keyword>
<protein>
    <submittedName>
        <fullName evidence="3">Uncharacterized protein</fullName>
    </submittedName>
</protein>
<name>A0A2T0LVY7_9ACTN</name>
<gene>
    <name evidence="3" type="ORF">B0I32_14136</name>
</gene>
<evidence type="ECO:0000313" key="3">
    <source>
        <dbReference type="EMBL" id="PRX48080.1"/>
    </source>
</evidence>
<keyword evidence="2" id="KW-0472">Membrane</keyword>
<dbReference type="Proteomes" id="UP000238312">
    <property type="component" value="Unassembled WGS sequence"/>
</dbReference>
<reference evidence="3 4" key="1">
    <citation type="submission" date="2018-03" db="EMBL/GenBank/DDBJ databases">
        <title>Genomic Encyclopedia of Type Strains, Phase III (KMG-III): the genomes of soil and plant-associated and newly described type strains.</title>
        <authorList>
            <person name="Whitman W."/>
        </authorList>
    </citation>
    <scope>NUCLEOTIDE SEQUENCE [LARGE SCALE GENOMIC DNA]</scope>
    <source>
        <strain evidence="3 4">CGMCC 4.7104</strain>
    </source>
</reference>
<proteinExistence type="predicted"/>
<sequence length="304" mass="33069">MTIDEQQISAELLLMADEARPIDALAYARQARIGSLRRRRRSWSVAGLAATASVIASVIVMTSGGSGQVTAAREERLPDNTPQQLQAVRECMPKGGPVHNMDGNRRLSEYGTVKDFRLLVEYRDKGGSTALVGSLSGFVLCTLTTQKDFAELAVFTYWGFKAPGNMTGFSGPLQVDAYTSHMHSYAVGPERIQKDDTYRVVAGRVQSDVRRVEIDWADGRRTDARVANGFFIARVPGRSVPDPAGGEDPLGKPFTILDSPPVTVTAYGPQGQILEQDKDVAFGPLGREATDQASRQANERALPR</sequence>
<dbReference type="EMBL" id="PVNG01000041">
    <property type="protein sequence ID" value="PRX48080.1"/>
    <property type="molecule type" value="Genomic_DNA"/>
</dbReference>